<protein>
    <submittedName>
        <fullName evidence="2">Putative GTP pyrophosphokinase</fullName>
    </submittedName>
</protein>
<dbReference type="GO" id="GO:0015969">
    <property type="term" value="P:guanosine tetraphosphate metabolic process"/>
    <property type="evidence" value="ECO:0007669"/>
    <property type="project" value="InterPro"/>
</dbReference>
<dbReference type="OrthoDB" id="9801824at2"/>
<gene>
    <name evidence="2" type="ORF">SAMN05444695_109154</name>
</gene>
<keyword evidence="2" id="KW-0418">Kinase</keyword>
<evidence type="ECO:0000313" key="3">
    <source>
        <dbReference type="Proteomes" id="UP000183263"/>
    </source>
</evidence>
<evidence type="ECO:0000259" key="1">
    <source>
        <dbReference type="SMART" id="SM00954"/>
    </source>
</evidence>
<dbReference type="Pfam" id="PF04607">
    <property type="entry name" value="RelA_SpoT"/>
    <property type="match status" value="1"/>
</dbReference>
<accession>A0A1G8M9V7</accession>
<dbReference type="SMART" id="SM00954">
    <property type="entry name" value="RelA_SpoT"/>
    <property type="match status" value="1"/>
</dbReference>
<sequence>MAADTPSIERLVAQLYRARSRAWDVAMVAGTQFLESISDDVLDSQDRDRLDASTSRIKKRSRAADKMRRKIAEGVFPAPRTMEDVEAALHDLLGVKVLCKSPRDLRAFTTALESACTAGDSSVRFAVPPIDYVENPKESGYRAYHAVLDVPVATNHGDQMVKIEVQVKTRLQDAWSELTHEDMYRPGEALKADPVHQDYARRMADLLTTVDDMADTLAIELDTKTTADPSRPLVGDDLDAAKERTILARVTRTGPRYALAVGPDGRRGLIPAKSVRAVLGTSDRIRVSDHLDVGDRVAVLVDETEDALYFHPAALPDRKNPS</sequence>
<proteinExistence type="predicted"/>
<feature type="domain" description="RelA/SpoT" evidence="1">
    <location>
        <begin position="55"/>
        <end position="190"/>
    </location>
</feature>
<dbReference type="SUPFAM" id="SSF81301">
    <property type="entry name" value="Nucleotidyltransferase"/>
    <property type="match status" value="1"/>
</dbReference>
<dbReference type="CDD" id="cd05399">
    <property type="entry name" value="NT_Rel-Spo_like"/>
    <property type="match status" value="1"/>
</dbReference>
<keyword evidence="2" id="KW-0808">Transferase</keyword>
<organism evidence="2 3">
    <name type="scientific">Rhodococcus triatomae</name>
    <dbReference type="NCBI Taxonomy" id="300028"/>
    <lineage>
        <taxon>Bacteria</taxon>
        <taxon>Bacillati</taxon>
        <taxon>Actinomycetota</taxon>
        <taxon>Actinomycetes</taxon>
        <taxon>Mycobacteriales</taxon>
        <taxon>Nocardiaceae</taxon>
        <taxon>Rhodococcus</taxon>
    </lineage>
</organism>
<keyword evidence="3" id="KW-1185">Reference proteome</keyword>
<dbReference type="InterPro" id="IPR043519">
    <property type="entry name" value="NT_sf"/>
</dbReference>
<dbReference type="Gene3D" id="3.30.460.10">
    <property type="entry name" value="Beta Polymerase, domain 2"/>
    <property type="match status" value="1"/>
</dbReference>
<dbReference type="PANTHER" id="PTHR47837:SF1">
    <property type="entry name" value="GTP PYROPHOSPHOKINASE YJBM"/>
    <property type="match status" value="1"/>
</dbReference>
<dbReference type="Proteomes" id="UP000183263">
    <property type="component" value="Unassembled WGS sequence"/>
</dbReference>
<dbReference type="AlphaFoldDB" id="A0A1G8M9V7"/>
<dbReference type="GO" id="GO:0016301">
    <property type="term" value="F:kinase activity"/>
    <property type="evidence" value="ECO:0007669"/>
    <property type="project" value="UniProtKB-KW"/>
</dbReference>
<evidence type="ECO:0000313" key="2">
    <source>
        <dbReference type="EMBL" id="SDI64759.1"/>
    </source>
</evidence>
<dbReference type="InterPro" id="IPR007685">
    <property type="entry name" value="RelA_SpoT"/>
</dbReference>
<name>A0A1G8M9V7_9NOCA</name>
<reference evidence="2 3" key="1">
    <citation type="submission" date="2016-10" db="EMBL/GenBank/DDBJ databases">
        <authorList>
            <person name="de Groot N.N."/>
        </authorList>
    </citation>
    <scope>NUCLEOTIDE SEQUENCE [LARGE SCALE GENOMIC DNA]</scope>
    <source>
        <strain evidence="2 3">DSM 44892</strain>
    </source>
</reference>
<dbReference type="RefSeq" id="WP_072736977.1">
    <property type="nucleotide sequence ID" value="NZ_CP048813.1"/>
</dbReference>
<dbReference type="EMBL" id="FNDN01000009">
    <property type="protein sequence ID" value="SDI64759.1"/>
    <property type="molecule type" value="Genomic_DNA"/>
</dbReference>
<dbReference type="PANTHER" id="PTHR47837">
    <property type="entry name" value="GTP PYROPHOSPHOKINASE YJBM"/>
    <property type="match status" value="1"/>
</dbReference>
<dbReference type="InterPro" id="IPR052366">
    <property type="entry name" value="GTP_Pyrophosphokinase"/>
</dbReference>